<proteinExistence type="predicted"/>
<sequence>MQTALIVMTLCALLYPGQAAAQSSAGLAAADTSSPRATLDSFIGACNELDERIQVERFLDRSSPTYRLLTRRIRDCLDTSGLAGYAHEQRALEAAVSLKEILDRDELPPWDKIPDIAAIESSDDPEEFARWRIPGTRFTIARINEGPQKHEYLISAGTVDRAVGYFRDVEARPYRTTGPDTSPGLHR</sequence>
<name>X0Z2W9_9ZZZZ</name>
<dbReference type="AlphaFoldDB" id="X0Z2W9"/>
<feature type="non-terminal residue" evidence="1">
    <location>
        <position position="187"/>
    </location>
</feature>
<gene>
    <name evidence="1" type="ORF">S01H1_79561</name>
</gene>
<comment type="caution">
    <text evidence="1">The sequence shown here is derived from an EMBL/GenBank/DDBJ whole genome shotgun (WGS) entry which is preliminary data.</text>
</comment>
<evidence type="ECO:0000313" key="1">
    <source>
        <dbReference type="EMBL" id="GAG52842.1"/>
    </source>
</evidence>
<dbReference type="EMBL" id="BARS01053648">
    <property type="protein sequence ID" value="GAG52842.1"/>
    <property type="molecule type" value="Genomic_DNA"/>
</dbReference>
<protein>
    <submittedName>
        <fullName evidence="1">Uncharacterized protein</fullName>
    </submittedName>
</protein>
<reference evidence="1" key="1">
    <citation type="journal article" date="2014" name="Front. Microbiol.">
        <title>High frequency of phylogenetically diverse reductive dehalogenase-homologous genes in deep subseafloor sedimentary metagenomes.</title>
        <authorList>
            <person name="Kawai M."/>
            <person name="Futagami T."/>
            <person name="Toyoda A."/>
            <person name="Takaki Y."/>
            <person name="Nishi S."/>
            <person name="Hori S."/>
            <person name="Arai W."/>
            <person name="Tsubouchi T."/>
            <person name="Morono Y."/>
            <person name="Uchiyama I."/>
            <person name="Ito T."/>
            <person name="Fujiyama A."/>
            <person name="Inagaki F."/>
            <person name="Takami H."/>
        </authorList>
    </citation>
    <scope>NUCLEOTIDE SEQUENCE</scope>
    <source>
        <strain evidence="1">Expedition CK06-06</strain>
    </source>
</reference>
<accession>X0Z2W9</accession>
<organism evidence="1">
    <name type="scientific">marine sediment metagenome</name>
    <dbReference type="NCBI Taxonomy" id="412755"/>
    <lineage>
        <taxon>unclassified sequences</taxon>
        <taxon>metagenomes</taxon>
        <taxon>ecological metagenomes</taxon>
    </lineage>
</organism>